<evidence type="ECO:0000313" key="10">
    <source>
        <dbReference type="EMBL" id="MQL90353.1"/>
    </source>
</evidence>
<evidence type="ECO:0000256" key="7">
    <source>
        <dbReference type="PROSITE-ProRule" id="PRU00027"/>
    </source>
</evidence>
<comment type="subcellular location">
    <subcellularLocation>
        <location evidence="1">Nucleus</location>
    </subcellularLocation>
</comment>
<comment type="caution">
    <text evidence="10">The sequence shown here is derived from an EMBL/GenBank/DDBJ whole genome shotgun (WGS) entry which is preliminary data.</text>
</comment>
<dbReference type="AlphaFoldDB" id="A0A843VCZ2"/>
<dbReference type="PANTHER" id="PTHR32166">
    <property type="entry name" value="OSJNBA0013A04.12 PROTEIN"/>
    <property type="match status" value="1"/>
</dbReference>
<keyword evidence="4" id="KW-0862">Zinc</keyword>
<evidence type="ECO:0000256" key="5">
    <source>
        <dbReference type="ARBA" id="ARBA00023125"/>
    </source>
</evidence>
<evidence type="ECO:0000256" key="2">
    <source>
        <dbReference type="ARBA" id="ARBA00022723"/>
    </source>
</evidence>
<feature type="region of interest" description="Disordered" evidence="8">
    <location>
        <begin position="89"/>
        <end position="119"/>
    </location>
</feature>
<dbReference type="GO" id="GO:0005634">
    <property type="term" value="C:nucleus"/>
    <property type="evidence" value="ECO:0007669"/>
    <property type="project" value="UniProtKB-SubCell"/>
</dbReference>
<keyword evidence="11" id="KW-1185">Reference proteome</keyword>
<feature type="region of interest" description="Disordered" evidence="8">
    <location>
        <begin position="135"/>
        <end position="184"/>
    </location>
</feature>
<dbReference type="InterPro" id="IPR003656">
    <property type="entry name" value="Znf_BED"/>
</dbReference>
<dbReference type="Pfam" id="PF05699">
    <property type="entry name" value="Dimer_Tnp_hAT"/>
    <property type="match status" value="1"/>
</dbReference>
<feature type="compositionally biased region" description="Polar residues" evidence="8">
    <location>
        <begin position="760"/>
        <end position="781"/>
    </location>
</feature>
<name>A0A843VCZ2_COLES</name>
<organism evidence="10 11">
    <name type="scientific">Colocasia esculenta</name>
    <name type="common">Wild taro</name>
    <name type="synonym">Arum esculentum</name>
    <dbReference type="NCBI Taxonomy" id="4460"/>
    <lineage>
        <taxon>Eukaryota</taxon>
        <taxon>Viridiplantae</taxon>
        <taxon>Streptophyta</taxon>
        <taxon>Embryophyta</taxon>
        <taxon>Tracheophyta</taxon>
        <taxon>Spermatophyta</taxon>
        <taxon>Magnoliopsida</taxon>
        <taxon>Liliopsida</taxon>
        <taxon>Araceae</taxon>
        <taxon>Aroideae</taxon>
        <taxon>Colocasieae</taxon>
        <taxon>Colocasia</taxon>
    </lineage>
</organism>
<evidence type="ECO:0000256" key="4">
    <source>
        <dbReference type="ARBA" id="ARBA00022833"/>
    </source>
</evidence>
<dbReference type="OrthoDB" id="779884at2759"/>
<keyword evidence="6" id="KW-0539">Nucleus</keyword>
<dbReference type="Pfam" id="PF04937">
    <property type="entry name" value="DUF659"/>
    <property type="match status" value="1"/>
</dbReference>
<sequence>MAAEGGAAPTPQSSSNPPSADPAWAHGMVVDMARRKVQCKYCNRVLSSGVWRLKQHLAGIKGEVAPCSRVSTEVRIQFCQYIKEKETSKANISRRRQEIREELSAPPRRSEEQFCRASQASRRSFAEEDYLRRTGHHLGQGSGHGSSGQGSSSGGMSTNIPEVPVDIPRDGDPRVGPLDPFLTRRREKQPSISAAFKNLKICKEKIGRATSRWFFFNSIPTNAAKGPYYESMIETIGEVGKGVEGPTSYEIYNKYLDVEVEDMKAYVSTFERIWDEYGCTLMCDGWTGTVFWKSVDASGKVKNADYLFQLMDNMVEEIGEKRIVQVVTDNAAAFKLAGQKLMDKREHLYWIPCSAHCIDLMLEDICEDPMVENVVNNARCVTTFIYNHNNILDIMRTYTHGRELLRPAPTRFASQYIALDSINGQRSNLIRMVASEEWENYMSRHAPTRVREKGKKVTDIIQSKPFWKGVQNVLNVVELLVRVLRAVDGERRSEMGHFFNPQYMYRTDGRNENYNNASEVLVGAKNVIKCMLDNEDRAIIACKQMHDYRLQLYHFGTSTTQRAAQILSPADWWLNHGRTYGYEDLAYVAIRVLSQTTSATGCERNWSTFGLIHTKQRNCLKSARLEKLVFCHYNMRLKLKNLQLIKQVQDREKYRASGQQQAEAAPSETIDIEEIFEEEHPLHAWVNATSSVEPEFDPHDRAWAEGELDDVSLLPEFETPPTPKRQKKTVDARGRSKKHGISIADLETIEEDVDDETPESSDNVVYQTSNDSTSKTSTPSEGSDHGGDVSSVPPPAPPPDPIVFTGEEDFTHATQDQHHGSRQGREAEAQTSSQQYAQKGKKVASQFQGQGQDQGRQASEDSGYNPNFIPHRRNWLMKKKKMQEEWERQEKLRMEFETMEQASYTSSYASTEGYYQGQGGYLAYPQYPDASYYTGGGAYAQSTESDSHSHDSYESYGSYQVPEIPGYTPITIIYANTDAYSKYLTQYEAYY</sequence>
<reference evidence="10" key="1">
    <citation type="submission" date="2017-07" db="EMBL/GenBank/DDBJ databases">
        <title>Taro Niue Genome Assembly and Annotation.</title>
        <authorList>
            <person name="Atibalentja N."/>
            <person name="Keating K."/>
            <person name="Fields C.J."/>
        </authorList>
    </citation>
    <scope>NUCLEOTIDE SEQUENCE</scope>
    <source>
        <strain evidence="10">Niue_2</strain>
        <tissue evidence="10">Leaf</tissue>
    </source>
</reference>
<dbReference type="GO" id="GO:0003677">
    <property type="term" value="F:DNA binding"/>
    <property type="evidence" value="ECO:0007669"/>
    <property type="project" value="UniProtKB-KW"/>
</dbReference>
<dbReference type="Proteomes" id="UP000652761">
    <property type="component" value="Unassembled WGS sequence"/>
</dbReference>
<dbReference type="PROSITE" id="PS50808">
    <property type="entry name" value="ZF_BED"/>
    <property type="match status" value="1"/>
</dbReference>
<keyword evidence="2" id="KW-0479">Metal-binding</keyword>
<dbReference type="InterPro" id="IPR008906">
    <property type="entry name" value="HATC_C_dom"/>
</dbReference>
<proteinExistence type="predicted"/>
<evidence type="ECO:0000313" key="11">
    <source>
        <dbReference type="Proteomes" id="UP000652761"/>
    </source>
</evidence>
<feature type="compositionally biased region" description="Pro residues" evidence="8">
    <location>
        <begin position="792"/>
        <end position="801"/>
    </location>
</feature>
<keyword evidence="5" id="KW-0238">DNA-binding</keyword>
<dbReference type="GO" id="GO:0046983">
    <property type="term" value="F:protein dimerization activity"/>
    <property type="evidence" value="ECO:0007669"/>
    <property type="project" value="InterPro"/>
</dbReference>
<gene>
    <name evidence="10" type="ORF">Taro_022951</name>
</gene>
<feature type="compositionally biased region" description="Acidic residues" evidence="8">
    <location>
        <begin position="747"/>
        <end position="759"/>
    </location>
</feature>
<keyword evidence="3 7" id="KW-0863">Zinc-finger</keyword>
<feature type="compositionally biased region" description="Basic and acidic residues" evidence="8">
    <location>
        <begin position="809"/>
        <end position="828"/>
    </location>
</feature>
<dbReference type="Pfam" id="PF02892">
    <property type="entry name" value="zf-BED"/>
    <property type="match status" value="1"/>
</dbReference>
<dbReference type="EMBL" id="NMUH01001234">
    <property type="protein sequence ID" value="MQL90353.1"/>
    <property type="molecule type" value="Genomic_DNA"/>
</dbReference>
<accession>A0A843VCZ2</accession>
<dbReference type="SUPFAM" id="SSF53098">
    <property type="entry name" value="Ribonuclease H-like"/>
    <property type="match status" value="1"/>
</dbReference>
<evidence type="ECO:0000259" key="9">
    <source>
        <dbReference type="PROSITE" id="PS50808"/>
    </source>
</evidence>
<dbReference type="PANTHER" id="PTHR32166:SF122">
    <property type="entry name" value="OS09G0499600 PROTEIN"/>
    <property type="match status" value="1"/>
</dbReference>
<feature type="compositionally biased region" description="Gly residues" evidence="8">
    <location>
        <begin position="138"/>
        <end position="153"/>
    </location>
</feature>
<evidence type="ECO:0000256" key="8">
    <source>
        <dbReference type="SAM" id="MobiDB-lite"/>
    </source>
</evidence>
<feature type="region of interest" description="Disordered" evidence="8">
    <location>
        <begin position="1"/>
        <end position="22"/>
    </location>
</feature>
<evidence type="ECO:0000256" key="6">
    <source>
        <dbReference type="ARBA" id="ARBA00023242"/>
    </source>
</evidence>
<evidence type="ECO:0000256" key="1">
    <source>
        <dbReference type="ARBA" id="ARBA00004123"/>
    </source>
</evidence>
<feature type="region of interest" description="Disordered" evidence="8">
    <location>
        <begin position="713"/>
        <end position="870"/>
    </location>
</feature>
<dbReference type="InterPro" id="IPR012337">
    <property type="entry name" value="RNaseH-like_sf"/>
</dbReference>
<feature type="compositionally biased region" description="Low complexity" evidence="8">
    <location>
        <begin position="846"/>
        <end position="857"/>
    </location>
</feature>
<dbReference type="GO" id="GO:0008270">
    <property type="term" value="F:zinc ion binding"/>
    <property type="evidence" value="ECO:0007669"/>
    <property type="project" value="UniProtKB-KW"/>
</dbReference>
<evidence type="ECO:0000256" key="3">
    <source>
        <dbReference type="ARBA" id="ARBA00022771"/>
    </source>
</evidence>
<feature type="compositionally biased region" description="Basic and acidic residues" evidence="8">
    <location>
        <begin position="95"/>
        <end position="114"/>
    </location>
</feature>
<protein>
    <recommendedName>
        <fullName evidence="9">BED-type domain-containing protein</fullName>
    </recommendedName>
</protein>
<dbReference type="InterPro" id="IPR007021">
    <property type="entry name" value="DUF659"/>
</dbReference>
<feature type="domain" description="BED-type" evidence="9">
    <location>
        <begin position="18"/>
        <end position="74"/>
    </location>
</feature>